<accession>A0AAD8Y8P6</accession>
<dbReference type="SUPFAM" id="SSF54160">
    <property type="entry name" value="Chromo domain-like"/>
    <property type="match status" value="1"/>
</dbReference>
<keyword evidence="2" id="KW-0812">Transmembrane</keyword>
<organism evidence="4 5">
    <name type="scientific">Skeletonema marinoi</name>
    <dbReference type="NCBI Taxonomy" id="267567"/>
    <lineage>
        <taxon>Eukaryota</taxon>
        <taxon>Sar</taxon>
        <taxon>Stramenopiles</taxon>
        <taxon>Ochrophyta</taxon>
        <taxon>Bacillariophyta</taxon>
        <taxon>Coscinodiscophyceae</taxon>
        <taxon>Thalassiosirophycidae</taxon>
        <taxon>Thalassiosirales</taxon>
        <taxon>Skeletonemataceae</taxon>
        <taxon>Skeletonema</taxon>
        <taxon>Skeletonema marinoi-dohrnii complex</taxon>
    </lineage>
</organism>
<sequence>MTSCTAICREGGGRIYDRFLIAGVYILVVVGFLKHADILQQYNNYNKNGATNFGVPSSTSATAHAGHHIRKNNQAPSVCEAFSTSVPIFWKQFESEIKEAAVKNATWFPEQQNNNTKFRDWIDQLFRDHYQSYQVRRSAIHPPGLEVTLKLLEIISKRVNYLRDNTLSASAAPPLHILVSGGSLTSGMACGINHVGITQPGWVRQYTECAWPARLEHLFNRVLFQGKEVVKVSNLAVGGSNSEVGKAVLEYHLFPDAFDQPDIVIWSHAANDAQEKDKERAFFESIPGFVNAAHNLRICDDHLPLVVMNEEFFGQNNDISGAIYKASNWFGLMGISQRNVISHKTFAKFDNDDYVNSIIDAKGVHPGMGGHIGASWTVFYNFISAFTDACDYRRVSSSPTSIASPDVAAKKIGPYKENGYGDISSEWKMHQDKVREMCARQEQEVSTSNNDETAATTTTTSSNQQLHSPCTYAFMVNPMTSIRTSGDVNKKMNEVLTSNTGWNAEGFPVKQPRAGFYAKEPNAHFSLKIDASMETKYMTIMSMKSYGDNFKDTILEVDVQIERKGDAAEEEVVKSSKYEVTGYHETKTSIHIPHKFELPDGGAEKGDSIVVNFPMASTSSSSWSIAIKTVGSRITANKVTTTNNISILHNNSHNHHDNNDDNGGGGSSQNYTSSSSSSSTGESTSFTLQVHPNDPLHSLSTKIESITGLSPTEQRLIYRGRIISVPPPPPTNDNHNVETTTTSSSSSTTIQDIHGLSDGETMHLVPRLAVENATPILSRRDSSSISSTNAIAANNNNFGRRNSSNTTTNNDNNTEAEEADGIANAIMGGLLSGFNGNYPTEDIVGSGGLFSGANGGGGGASNVTSLSGSDGMSLLAALLGLGSAVDGSGGVGGGTANDNNNNQQQQQRQGAGNAQGLGGVVSRAAMMGVLDDGSSTTTNTTTTTTAAAVPASSLDSLVAAAVRAAATGGGAETTTATAQPRTTAGLFNRSADEIRSSRNAAATATTTANPFNPNNNNNANTATTTATGAPTSSSSAIRAARNRRRATAARLTASDIRIPDPGSMEPVRQGLMTLHTLLGNEELGLNEQRQRQQRIQQHRQEVDGEEKGEEELTDNFGGQSQQQQQRNQLDRHPLNSHRQWYRGQWLDALDTVNQWLEATIVDIVLPSDLLGNWAVSRSSHDGMRQRLVSGNDLEGRRRLLLEPRPSDEDDDNNVMSYLNEGFRPRDDNDGVQLLLIHYNGWPHRWDEWIRSDSPRIRPFRTRTRHRIMSTHASPTPQAVFQAAPSTFIRDESDEVERAMLLPELQRTSTRTDQVGDGSESFAAQASRLYFGINSEMTMMDAVNLLVQLPLQMHRWRNWWWDGALFGAGGGSGPGIDIHIHAIVTGPGMTPTGLGGLGIGGGGTTVNRNANVSAPNNDAISGNRDNLSQIFEECRSIEEESDSSIDSAATQPFDGKVVASTHEDVVSAVEEGAISADSEVVNESNDASNDSTTVGTASSPDTRPPPPAADRRRSSSFGSRMYRRTFGRLNGSSRRFSGLS</sequence>
<feature type="compositionally biased region" description="Acidic residues" evidence="1">
    <location>
        <begin position="1103"/>
        <end position="1113"/>
    </location>
</feature>
<dbReference type="PANTHER" id="PTHR34407">
    <property type="entry name" value="EXPRESSED PROTEIN"/>
    <property type="match status" value="1"/>
</dbReference>
<dbReference type="CDD" id="cd20104">
    <property type="entry name" value="MBT_PHF20L1-like"/>
    <property type="match status" value="1"/>
</dbReference>
<dbReference type="Gene3D" id="2.30.30.140">
    <property type="match status" value="1"/>
</dbReference>
<feature type="compositionally biased region" description="Low complexity" evidence="1">
    <location>
        <begin position="739"/>
        <end position="749"/>
    </location>
</feature>
<feature type="region of interest" description="Disordered" evidence="1">
    <location>
        <begin position="1045"/>
        <end position="1064"/>
    </location>
</feature>
<feature type="compositionally biased region" description="Low complexity" evidence="1">
    <location>
        <begin position="896"/>
        <end position="912"/>
    </location>
</feature>
<feature type="compositionally biased region" description="Polar residues" evidence="1">
    <location>
        <begin position="1480"/>
        <end position="1494"/>
    </location>
</feature>
<comment type="caution">
    <text evidence="4">The sequence shown here is derived from an EMBL/GenBank/DDBJ whole genome shotgun (WGS) entry which is preliminary data.</text>
</comment>
<feature type="region of interest" description="Disordered" evidence="1">
    <location>
        <begin position="439"/>
        <end position="464"/>
    </location>
</feature>
<evidence type="ECO:0000313" key="4">
    <source>
        <dbReference type="EMBL" id="KAK1741007.1"/>
    </source>
</evidence>
<dbReference type="Gene3D" id="3.10.20.90">
    <property type="entry name" value="Phosphatidylinositol 3-kinase Catalytic Subunit, Chain A, domain 1"/>
    <property type="match status" value="1"/>
</dbReference>
<feature type="region of interest" description="Disordered" evidence="1">
    <location>
        <begin position="722"/>
        <end position="750"/>
    </location>
</feature>
<dbReference type="CDD" id="cd17039">
    <property type="entry name" value="Ubl_ubiquitin_like"/>
    <property type="match status" value="1"/>
</dbReference>
<evidence type="ECO:0000313" key="5">
    <source>
        <dbReference type="Proteomes" id="UP001224775"/>
    </source>
</evidence>
<dbReference type="Proteomes" id="UP001224775">
    <property type="component" value="Unassembled WGS sequence"/>
</dbReference>
<name>A0AAD8Y8P6_9STRA</name>
<dbReference type="InterPro" id="IPR016197">
    <property type="entry name" value="Chromo-like_dom_sf"/>
</dbReference>
<feature type="compositionally biased region" description="Low complexity" evidence="1">
    <location>
        <begin position="783"/>
        <end position="813"/>
    </location>
</feature>
<proteinExistence type="predicted"/>
<evidence type="ECO:0000259" key="3">
    <source>
        <dbReference type="PROSITE" id="PS50053"/>
    </source>
</evidence>
<feature type="compositionally biased region" description="Low complexity" evidence="1">
    <location>
        <begin position="668"/>
        <end position="687"/>
    </location>
</feature>
<feature type="compositionally biased region" description="Low complexity" evidence="1">
    <location>
        <begin position="446"/>
        <end position="463"/>
    </location>
</feature>
<feature type="compositionally biased region" description="Polar residues" evidence="1">
    <location>
        <begin position="1529"/>
        <end position="1539"/>
    </location>
</feature>
<dbReference type="SUPFAM" id="SSF52266">
    <property type="entry name" value="SGNH hydrolase"/>
    <property type="match status" value="1"/>
</dbReference>
<dbReference type="EMBL" id="JATAAI010000014">
    <property type="protein sequence ID" value="KAK1741007.1"/>
    <property type="molecule type" value="Genomic_DNA"/>
</dbReference>
<keyword evidence="5" id="KW-1185">Reference proteome</keyword>
<dbReference type="PROSITE" id="PS50053">
    <property type="entry name" value="UBIQUITIN_2"/>
    <property type="match status" value="1"/>
</dbReference>
<feature type="domain" description="Ubiquitin-like" evidence="3">
    <location>
        <begin position="682"/>
        <end position="723"/>
    </location>
</feature>
<reference evidence="4" key="1">
    <citation type="submission" date="2023-06" db="EMBL/GenBank/DDBJ databases">
        <title>Survivors Of The Sea: Transcriptome response of Skeletonema marinoi to long-term dormancy.</title>
        <authorList>
            <person name="Pinder M.I.M."/>
            <person name="Kourtchenko O."/>
            <person name="Robertson E.K."/>
            <person name="Larsson T."/>
            <person name="Maumus F."/>
            <person name="Osuna-Cruz C.M."/>
            <person name="Vancaester E."/>
            <person name="Stenow R."/>
            <person name="Vandepoele K."/>
            <person name="Ploug H."/>
            <person name="Bruchert V."/>
            <person name="Godhe A."/>
            <person name="Topel M."/>
        </authorList>
    </citation>
    <scope>NUCLEOTIDE SEQUENCE</scope>
    <source>
        <strain evidence="4">R05AC</strain>
    </source>
</reference>
<feature type="transmembrane region" description="Helical" evidence="2">
    <location>
        <begin position="19"/>
        <end position="36"/>
    </location>
</feature>
<evidence type="ECO:0000256" key="1">
    <source>
        <dbReference type="SAM" id="MobiDB-lite"/>
    </source>
</evidence>
<dbReference type="Pfam" id="PF00240">
    <property type="entry name" value="ubiquitin"/>
    <property type="match status" value="1"/>
</dbReference>
<feature type="region of interest" description="Disordered" evidence="1">
    <location>
        <begin position="1087"/>
        <end position="1132"/>
    </location>
</feature>
<feature type="region of interest" description="Disordered" evidence="1">
    <location>
        <begin position="1472"/>
        <end position="1539"/>
    </location>
</feature>
<keyword evidence="2" id="KW-1133">Transmembrane helix</keyword>
<dbReference type="InterPro" id="IPR000626">
    <property type="entry name" value="Ubiquitin-like_dom"/>
</dbReference>
<dbReference type="SUPFAM" id="SSF54236">
    <property type="entry name" value="Ubiquitin-like"/>
    <property type="match status" value="1"/>
</dbReference>
<feature type="region of interest" description="Disordered" evidence="1">
    <location>
        <begin position="890"/>
        <end position="916"/>
    </location>
</feature>
<dbReference type="PANTHER" id="PTHR34407:SF1">
    <property type="entry name" value="SGNH HYDROLASE-TYPE ESTERASE DOMAIN-CONTAINING PROTEIN"/>
    <property type="match status" value="1"/>
</dbReference>
<feature type="compositionally biased region" description="Low complexity" evidence="1">
    <location>
        <begin position="999"/>
        <end position="1038"/>
    </location>
</feature>
<feature type="region of interest" description="Disordered" evidence="1">
    <location>
        <begin position="996"/>
        <end position="1038"/>
    </location>
</feature>
<dbReference type="InterPro" id="IPR029071">
    <property type="entry name" value="Ubiquitin-like_domsf"/>
</dbReference>
<keyword evidence="2" id="KW-0472">Membrane</keyword>
<protein>
    <recommendedName>
        <fullName evidence="3">Ubiquitin-like domain-containing protein</fullName>
    </recommendedName>
</protein>
<feature type="region of interest" description="Disordered" evidence="1">
    <location>
        <begin position="779"/>
        <end position="814"/>
    </location>
</feature>
<evidence type="ECO:0000256" key="2">
    <source>
        <dbReference type="SAM" id="Phobius"/>
    </source>
</evidence>
<gene>
    <name evidence="4" type="ORF">QTG54_008259</name>
</gene>
<feature type="region of interest" description="Disordered" evidence="1">
    <location>
        <begin position="648"/>
        <end position="693"/>
    </location>
</feature>